<keyword evidence="2" id="KW-1185">Reference proteome</keyword>
<reference evidence="2" key="1">
    <citation type="submission" date="2016-10" db="EMBL/GenBank/DDBJ databases">
        <authorList>
            <person name="Varghese N."/>
            <person name="Submissions S."/>
        </authorList>
    </citation>
    <scope>NUCLEOTIDE SEQUENCE [LARGE SCALE GENOMIC DNA]</scope>
    <source>
        <strain evidence="2">ATCC 25963</strain>
    </source>
</reference>
<sequence length="66" mass="6904">MRAGHFRDLLVGREGGAPELCSITFGELGFAPFVTGEQPGLRPLAPNFKMRTAGVVLMGGAALAVF</sequence>
<gene>
    <name evidence="1" type="ORF">SAMN02745121_07590</name>
</gene>
<evidence type="ECO:0000313" key="1">
    <source>
        <dbReference type="EMBL" id="SFF22348.1"/>
    </source>
</evidence>
<accession>A0A1I2GYK8</accession>
<proteinExistence type="predicted"/>
<protein>
    <submittedName>
        <fullName evidence="1">Uncharacterized protein</fullName>
    </submittedName>
</protein>
<dbReference type="STRING" id="54.SAMN02745121_07590"/>
<dbReference type="Proteomes" id="UP000199400">
    <property type="component" value="Unassembled WGS sequence"/>
</dbReference>
<organism evidence="1 2">
    <name type="scientific">Nannocystis exedens</name>
    <dbReference type="NCBI Taxonomy" id="54"/>
    <lineage>
        <taxon>Bacteria</taxon>
        <taxon>Pseudomonadati</taxon>
        <taxon>Myxococcota</taxon>
        <taxon>Polyangia</taxon>
        <taxon>Nannocystales</taxon>
        <taxon>Nannocystaceae</taxon>
        <taxon>Nannocystis</taxon>
    </lineage>
</organism>
<dbReference type="EMBL" id="FOMX01000036">
    <property type="protein sequence ID" value="SFF22348.1"/>
    <property type="molecule type" value="Genomic_DNA"/>
</dbReference>
<dbReference type="AlphaFoldDB" id="A0A1I2GYK8"/>
<evidence type="ECO:0000313" key="2">
    <source>
        <dbReference type="Proteomes" id="UP000199400"/>
    </source>
</evidence>
<name>A0A1I2GYK8_9BACT</name>